<evidence type="ECO:0000313" key="2">
    <source>
        <dbReference type="EMBL" id="AKK20536.1"/>
    </source>
</evidence>
<reference evidence="2 3" key="1">
    <citation type="journal article" date="2015" name="Genome Announc.">
        <title>Complete Genome Sequence of 'Candidatus Liberibacter africanus,' a Bacterium Associated with Citrus Huanglongbing.</title>
        <authorList>
            <person name="Lin H."/>
            <person name="Pietersen G."/>
            <person name="Han C."/>
            <person name="Read D.A."/>
            <person name="Lou B."/>
            <person name="Gupta G."/>
            <person name="Civerolo E.L."/>
        </authorList>
    </citation>
    <scope>NUCLEOTIDE SEQUENCE [LARGE SCALE GENOMIC DNA]</scope>
    <source>
        <strain evidence="2 3">PTSAPSY</strain>
    </source>
</reference>
<proteinExistence type="predicted"/>
<keyword evidence="1" id="KW-1133">Transmembrane helix</keyword>
<accession>A0A0G3I3T3</accession>
<evidence type="ECO:0000313" key="3">
    <source>
        <dbReference type="Proteomes" id="UP000035503"/>
    </source>
</evidence>
<gene>
    <name evidence="2" type="ORF">G293_04605</name>
</gene>
<dbReference type="EMBL" id="CP004021">
    <property type="protein sequence ID" value="AKK20536.1"/>
    <property type="molecule type" value="Genomic_DNA"/>
</dbReference>
<dbReference type="KEGG" id="lau:G293_04605"/>
<dbReference type="PATRIC" id="fig|1277257.4.peg.998"/>
<dbReference type="AlphaFoldDB" id="A0A0G3I3T3"/>
<name>A0A0G3I3T3_LIBAF</name>
<keyword evidence="3" id="KW-1185">Reference proteome</keyword>
<dbReference type="RefSeq" id="WP_047264499.1">
    <property type="nucleotide sequence ID" value="NZ_CP004021.1"/>
</dbReference>
<keyword evidence="1" id="KW-0472">Membrane</keyword>
<organism evidence="2 3">
    <name type="scientific">Candidatus Liberibacter africanus PTSAPSY</name>
    <dbReference type="NCBI Taxonomy" id="1277257"/>
    <lineage>
        <taxon>Bacteria</taxon>
        <taxon>Pseudomonadati</taxon>
        <taxon>Pseudomonadota</taxon>
        <taxon>Alphaproteobacteria</taxon>
        <taxon>Hyphomicrobiales</taxon>
        <taxon>Rhizobiaceae</taxon>
        <taxon>Liberibacter</taxon>
    </lineage>
</organism>
<sequence>MINVKYRIMLILILFMGAILLSYFVYQKVFSSQDRIFPFSEKSVWEFKYDTSYKECNENNQDTKICLIDLIKRTGGRKEAVQAAEYLTMEEGVYAYVSSYRKEGLIGVLEVEYPNRANATSESFLIPPIGNIRVRVDDSINDFFDNYSSVVKDSLLKNQKIYPFGPGWFMQSNRKDKYIELIFYYPLRKCHACEDIAFFDIAYRFTLEGMYIGREVSGIRDNSSKNDHFLFIV</sequence>
<feature type="transmembrane region" description="Helical" evidence="1">
    <location>
        <begin position="6"/>
        <end position="26"/>
    </location>
</feature>
<protein>
    <submittedName>
        <fullName evidence="2">Uncharacterized protein</fullName>
    </submittedName>
</protein>
<dbReference type="Proteomes" id="UP000035503">
    <property type="component" value="Chromosome"/>
</dbReference>
<keyword evidence="1" id="KW-0812">Transmembrane</keyword>
<dbReference type="OrthoDB" id="8273619at2"/>
<evidence type="ECO:0000256" key="1">
    <source>
        <dbReference type="SAM" id="Phobius"/>
    </source>
</evidence>